<dbReference type="NCBIfam" id="TIGR00229">
    <property type="entry name" value="sensory_box"/>
    <property type="match status" value="1"/>
</dbReference>
<feature type="region of interest" description="Disordered" evidence="5">
    <location>
        <begin position="388"/>
        <end position="431"/>
    </location>
</feature>
<feature type="compositionally biased region" description="Polar residues" evidence="5">
    <location>
        <begin position="140"/>
        <end position="173"/>
    </location>
</feature>
<feature type="compositionally biased region" description="Polar residues" evidence="5">
    <location>
        <begin position="91"/>
        <end position="100"/>
    </location>
</feature>
<feature type="compositionally biased region" description="Polar residues" evidence="5">
    <location>
        <begin position="108"/>
        <end position="120"/>
    </location>
</feature>
<evidence type="ECO:0000313" key="9">
    <source>
        <dbReference type="Proteomes" id="UP000037035"/>
    </source>
</evidence>
<dbReference type="PROSITE" id="PS00344">
    <property type="entry name" value="GATA_ZN_FINGER_1"/>
    <property type="match status" value="1"/>
</dbReference>
<reference evidence="8 9" key="1">
    <citation type="submission" date="2015-08" db="EMBL/GenBank/DDBJ databases">
        <title>Next Generation Sequencing and Analysis of the Genome of Puccinia sorghi L Schw, the Causal Agent of Maize Common Rust.</title>
        <authorList>
            <person name="Rochi L."/>
            <person name="Burguener G."/>
            <person name="Darino M."/>
            <person name="Turjanski A."/>
            <person name="Kreff E."/>
            <person name="Dieguez M.J."/>
            <person name="Sacco F."/>
        </authorList>
    </citation>
    <scope>NUCLEOTIDE SEQUENCE [LARGE SCALE GENOMIC DNA]</scope>
    <source>
        <strain evidence="8 9">RO10H11247</strain>
    </source>
</reference>
<dbReference type="SUPFAM" id="SSF57716">
    <property type="entry name" value="Glucocorticoid receptor-like (DNA-binding domain)"/>
    <property type="match status" value="1"/>
</dbReference>
<dbReference type="PROSITE" id="PS50112">
    <property type="entry name" value="PAS"/>
    <property type="match status" value="1"/>
</dbReference>
<dbReference type="PANTHER" id="PTHR45658:SF18">
    <property type="entry name" value="PROTEIN GAT2"/>
    <property type="match status" value="1"/>
</dbReference>
<feature type="region of interest" description="Disordered" evidence="5">
    <location>
        <begin position="86"/>
        <end position="176"/>
    </location>
</feature>
<keyword evidence="1" id="KW-0479">Metal-binding</keyword>
<dbReference type="OrthoDB" id="2162994at2759"/>
<dbReference type="STRING" id="27349.A0A0L6VCN6"/>
<dbReference type="AlphaFoldDB" id="A0A0L6VCN6"/>
<evidence type="ECO:0000259" key="6">
    <source>
        <dbReference type="PROSITE" id="PS50112"/>
    </source>
</evidence>
<evidence type="ECO:0000256" key="3">
    <source>
        <dbReference type="ARBA" id="ARBA00022833"/>
    </source>
</evidence>
<protein>
    <recommendedName>
        <fullName evidence="10">White collar 2 protein</fullName>
    </recommendedName>
</protein>
<dbReference type="PANTHER" id="PTHR45658">
    <property type="entry name" value="GATA TRANSCRIPTION FACTOR"/>
    <property type="match status" value="1"/>
</dbReference>
<dbReference type="Gene3D" id="3.30.450.20">
    <property type="entry name" value="PAS domain"/>
    <property type="match status" value="1"/>
</dbReference>
<dbReference type="GO" id="GO:0006355">
    <property type="term" value="P:regulation of DNA-templated transcription"/>
    <property type="evidence" value="ECO:0007669"/>
    <property type="project" value="InterPro"/>
</dbReference>
<dbReference type="CDD" id="cd00130">
    <property type="entry name" value="PAS"/>
    <property type="match status" value="1"/>
</dbReference>
<feature type="region of interest" description="Disordered" evidence="5">
    <location>
        <begin position="344"/>
        <end position="365"/>
    </location>
</feature>
<proteinExistence type="predicted"/>
<dbReference type="CDD" id="cd00202">
    <property type="entry name" value="ZnF_GATA"/>
    <property type="match status" value="1"/>
</dbReference>
<feature type="compositionally biased region" description="Low complexity" evidence="5">
    <location>
        <begin position="121"/>
        <end position="139"/>
    </location>
</feature>
<dbReference type="SMART" id="SM00401">
    <property type="entry name" value="ZnF_GATA"/>
    <property type="match status" value="1"/>
</dbReference>
<evidence type="ECO:0000256" key="5">
    <source>
        <dbReference type="SAM" id="MobiDB-lite"/>
    </source>
</evidence>
<organism evidence="8 9">
    <name type="scientific">Puccinia sorghi</name>
    <dbReference type="NCBI Taxonomy" id="27349"/>
    <lineage>
        <taxon>Eukaryota</taxon>
        <taxon>Fungi</taxon>
        <taxon>Dikarya</taxon>
        <taxon>Basidiomycota</taxon>
        <taxon>Pucciniomycotina</taxon>
        <taxon>Pucciniomycetes</taxon>
        <taxon>Pucciniales</taxon>
        <taxon>Pucciniaceae</taxon>
        <taxon>Puccinia</taxon>
    </lineage>
</organism>
<dbReference type="InterPro" id="IPR013088">
    <property type="entry name" value="Znf_NHR/GATA"/>
</dbReference>
<dbReference type="InterPro" id="IPR051140">
    <property type="entry name" value="GATA_TF"/>
</dbReference>
<feature type="domain" description="PAS" evidence="6">
    <location>
        <begin position="180"/>
        <end position="251"/>
    </location>
</feature>
<dbReference type="VEuPathDB" id="FungiDB:VP01_1923g6"/>
<evidence type="ECO:0000259" key="7">
    <source>
        <dbReference type="PROSITE" id="PS50114"/>
    </source>
</evidence>
<evidence type="ECO:0000313" key="8">
    <source>
        <dbReference type="EMBL" id="KNZ58474.1"/>
    </source>
</evidence>
<evidence type="ECO:0000256" key="2">
    <source>
        <dbReference type="ARBA" id="ARBA00022771"/>
    </source>
</evidence>
<keyword evidence="3" id="KW-0862">Zinc</keyword>
<dbReference type="GO" id="GO:0043565">
    <property type="term" value="F:sequence-specific DNA binding"/>
    <property type="evidence" value="ECO:0007669"/>
    <property type="project" value="InterPro"/>
</dbReference>
<sequence length="473" mass="52899">MKEITTSTYHQPATQPPFITKLIQHNLYLNQPTAAISPTNQQQQFLTIHPPAQPVADSHINSQINYQQNHNPQQSITTSTTQLETIHHPNNHNTHLNSLQVIFPPSSPATSLTENENNKYPATATSTSPSPNLNNNESTIITSHPIPNQQDAINNNNNKPLTSPKQKNTTHPLSQEFRRRKDWHRRLVEDVMDALQVVSLTGELLFVSESMARIMGFSTSELLGTQLTSWCYHEEDSNNLDREMKNCFKAGPSGSLNFYCRFKKKNSSSCVIFEMMGHTITVKTTPGFASDESTKSEKQVIIITARPYPTSCGRLMDEFLELMLENEAMIRLMGGERGNYRDGISTKLGGDKSGGNSGTMVGGVVEAEEVKNNKKRKSGELVEEIFEESPLGKDSEGDEENHHHHPSALPIVQDPHHSDSSQRARSRGPKKRERLDFLCLDCGVTQSPEWRKGPMGRKTLCNACGLRYAKKAK</sequence>
<dbReference type="Proteomes" id="UP000037035">
    <property type="component" value="Unassembled WGS sequence"/>
</dbReference>
<dbReference type="SUPFAM" id="SSF55785">
    <property type="entry name" value="PYP-like sensor domain (PAS domain)"/>
    <property type="match status" value="1"/>
</dbReference>
<evidence type="ECO:0000256" key="1">
    <source>
        <dbReference type="ARBA" id="ARBA00022723"/>
    </source>
</evidence>
<keyword evidence="9" id="KW-1185">Reference proteome</keyword>
<evidence type="ECO:0008006" key="10">
    <source>
        <dbReference type="Google" id="ProtNLM"/>
    </source>
</evidence>
<dbReference type="Pfam" id="PF00320">
    <property type="entry name" value="GATA"/>
    <property type="match status" value="1"/>
</dbReference>
<feature type="domain" description="GATA-type" evidence="7">
    <location>
        <begin position="433"/>
        <end position="473"/>
    </location>
</feature>
<accession>A0A0L6VCN6</accession>
<dbReference type="InterPro" id="IPR000679">
    <property type="entry name" value="Znf_GATA"/>
</dbReference>
<name>A0A0L6VCN6_9BASI</name>
<keyword evidence="2 4" id="KW-0863">Zinc-finger</keyword>
<dbReference type="Gene3D" id="3.30.50.10">
    <property type="entry name" value="Erythroid Transcription Factor GATA-1, subunit A"/>
    <property type="match status" value="1"/>
</dbReference>
<dbReference type="InterPro" id="IPR035965">
    <property type="entry name" value="PAS-like_dom_sf"/>
</dbReference>
<dbReference type="PROSITE" id="PS50114">
    <property type="entry name" value="GATA_ZN_FINGER_2"/>
    <property type="match status" value="1"/>
</dbReference>
<dbReference type="EMBL" id="LAVV01006752">
    <property type="protein sequence ID" value="KNZ58474.1"/>
    <property type="molecule type" value="Genomic_DNA"/>
</dbReference>
<feature type="compositionally biased region" description="Gly residues" evidence="5">
    <location>
        <begin position="351"/>
        <end position="361"/>
    </location>
</feature>
<comment type="caution">
    <text evidence="8">The sequence shown here is derived from an EMBL/GenBank/DDBJ whole genome shotgun (WGS) entry which is preliminary data.</text>
</comment>
<dbReference type="GO" id="GO:0008270">
    <property type="term" value="F:zinc ion binding"/>
    <property type="evidence" value="ECO:0007669"/>
    <property type="project" value="UniProtKB-KW"/>
</dbReference>
<dbReference type="SMART" id="SM00091">
    <property type="entry name" value="PAS"/>
    <property type="match status" value="1"/>
</dbReference>
<dbReference type="InterPro" id="IPR000014">
    <property type="entry name" value="PAS"/>
</dbReference>
<gene>
    <name evidence="8" type="ORF">VP01_1923g6</name>
</gene>
<evidence type="ECO:0000256" key="4">
    <source>
        <dbReference type="PROSITE-ProRule" id="PRU00094"/>
    </source>
</evidence>